<feature type="transmembrane region" description="Helical" evidence="1">
    <location>
        <begin position="22"/>
        <end position="43"/>
    </location>
</feature>
<proteinExistence type="predicted"/>
<name>A0A9W9R931_PENBR</name>
<reference evidence="2" key="2">
    <citation type="journal article" date="2023" name="IMA Fungus">
        <title>Comparative genomic study of the Penicillium genus elucidates a diverse pangenome and 15 lateral gene transfer events.</title>
        <authorList>
            <person name="Petersen C."/>
            <person name="Sorensen T."/>
            <person name="Nielsen M.R."/>
            <person name="Sondergaard T.E."/>
            <person name="Sorensen J.L."/>
            <person name="Fitzpatrick D.A."/>
            <person name="Frisvad J.C."/>
            <person name="Nielsen K.L."/>
        </authorList>
    </citation>
    <scope>NUCLEOTIDE SEQUENCE</scope>
    <source>
        <strain evidence="2">IBT 35675</strain>
    </source>
</reference>
<dbReference type="AlphaFoldDB" id="A0A9W9R931"/>
<keyword evidence="1" id="KW-1133">Transmembrane helix</keyword>
<dbReference type="Proteomes" id="UP001148299">
    <property type="component" value="Unassembled WGS sequence"/>
</dbReference>
<accession>A0A9W9R931</accession>
<evidence type="ECO:0000313" key="2">
    <source>
        <dbReference type="EMBL" id="KAJ5354454.1"/>
    </source>
</evidence>
<keyword evidence="3" id="KW-1185">Reference proteome</keyword>
<evidence type="ECO:0000256" key="1">
    <source>
        <dbReference type="SAM" id="Phobius"/>
    </source>
</evidence>
<comment type="caution">
    <text evidence="2">The sequence shown here is derived from an EMBL/GenBank/DDBJ whole genome shotgun (WGS) entry which is preliminary data.</text>
</comment>
<reference evidence="2" key="1">
    <citation type="submission" date="2022-12" db="EMBL/GenBank/DDBJ databases">
        <authorList>
            <person name="Petersen C."/>
        </authorList>
    </citation>
    <scope>NUCLEOTIDE SEQUENCE</scope>
    <source>
        <strain evidence="2">IBT 35675</strain>
    </source>
</reference>
<feature type="transmembrane region" description="Helical" evidence="1">
    <location>
        <begin position="121"/>
        <end position="143"/>
    </location>
</feature>
<evidence type="ECO:0008006" key="4">
    <source>
        <dbReference type="Google" id="ProtNLM"/>
    </source>
</evidence>
<keyword evidence="1" id="KW-0812">Transmembrane</keyword>
<keyword evidence="1" id="KW-0472">Membrane</keyword>
<protein>
    <recommendedName>
        <fullName evidence="4">MARVEL domain-containing protein</fullName>
    </recommendedName>
</protein>
<sequence>MPICLQAAAMNLSIERSPTLKFRLHIVIGSLVSVVFILIIARIANNGTPKTRTNIWGIAVCLKSAVFMAYQIMTTHMNRLKRWASTKAYMILNIIDTVFWFALFIITIMGTMGSTTASSRALGGITATLVFFLCGFAGLLSFVSIRDRRYFKDHGALPGPGMVKHSVISS</sequence>
<dbReference type="EMBL" id="JAPZBR010000004">
    <property type="protein sequence ID" value="KAJ5354454.1"/>
    <property type="molecule type" value="Genomic_DNA"/>
</dbReference>
<evidence type="ECO:0000313" key="3">
    <source>
        <dbReference type="Proteomes" id="UP001148299"/>
    </source>
</evidence>
<feature type="transmembrane region" description="Helical" evidence="1">
    <location>
        <begin position="55"/>
        <end position="76"/>
    </location>
</feature>
<feature type="transmembrane region" description="Helical" evidence="1">
    <location>
        <begin position="88"/>
        <end position="109"/>
    </location>
</feature>
<organism evidence="2 3">
    <name type="scientific">Penicillium brevicompactum</name>
    <dbReference type="NCBI Taxonomy" id="5074"/>
    <lineage>
        <taxon>Eukaryota</taxon>
        <taxon>Fungi</taxon>
        <taxon>Dikarya</taxon>
        <taxon>Ascomycota</taxon>
        <taxon>Pezizomycotina</taxon>
        <taxon>Eurotiomycetes</taxon>
        <taxon>Eurotiomycetidae</taxon>
        <taxon>Eurotiales</taxon>
        <taxon>Aspergillaceae</taxon>
        <taxon>Penicillium</taxon>
    </lineage>
</organism>
<gene>
    <name evidence="2" type="ORF">N7541_005498</name>
</gene>